<dbReference type="RefSeq" id="WP_377550601.1">
    <property type="nucleotide sequence ID" value="NZ_JBHSBN010000023.1"/>
</dbReference>
<comment type="similarity">
    <text evidence="1">Belongs to the peptidase C40 family.</text>
</comment>
<evidence type="ECO:0000256" key="3">
    <source>
        <dbReference type="ARBA" id="ARBA00022801"/>
    </source>
</evidence>
<dbReference type="InterPro" id="IPR051202">
    <property type="entry name" value="Peptidase_C40"/>
</dbReference>
<evidence type="ECO:0000256" key="4">
    <source>
        <dbReference type="ARBA" id="ARBA00022807"/>
    </source>
</evidence>
<dbReference type="Proteomes" id="UP001595868">
    <property type="component" value="Unassembled WGS sequence"/>
</dbReference>
<dbReference type="PANTHER" id="PTHR47053">
    <property type="entry name" value="MUREIN DD-ENDOPEPTIDASE MEPH-RELATED"/>
    <property type="match status" value="1"/>
</dbReference>
<gene>
    <name evidence="6" type="ORF">ACFOX0_25865</name>
</gene>
<keyword evidence="4" id="KW-0788">Thiol protease</keyword>
<keyword evidence="2" id="KW-0645">Protease</keyword>
<keyword evidence="3" id="KW-0378">Hydrolase</keyword>
<evidence type="ECO:0000313" key="6">
    <source>
        <dbReference type="EMBL" id="MFC4109344.1"/>
    </source>
</evidence>
<evidence type="ECO:0000313" key="7">
    <source>
        <dbReference type="Proteomes" id="UP001595868"/>
    </source>
</evidence>
<dbReference type="Gene3D" id="3.90.1720.10">
    <property type="entry name" value="endopeptidase domain like (from Nostoc punctiforme)"/>
    <property type="match status" value="1"/>
</dbReference>
<dbReference type="Pfam" id="PF00877">
    <property type="entry name" value="NLPC_P60"/>
    <property type="match status" value="1"/>
</dbReference>
<keyword evidence="7" id="KW-1185">Reference proteome</keyword>
<organism evidence="6 7">
    <name type="scientific">Micromonospora zhanjiangensis</name>
    <dbReference type="NCBI Taxonomy" id="1522057"/>
    <lineage>
        <taxon>Bacteria</taxon>
        <taxon>Bacillati</taxon>
        <taxon>Actinomycetota</taxon>
        <taxon>Actinomycetes</taxon>
        <taxon>Micromonosporales</taxon>
        <taxon>Micromonosporaceae</taxon>
        <taxon>Micromonospora</taxon>
    </lineage>
</organism>
<accession>A0ABV8KTG2</accession>
<reference evidence="7" key="1">
    <citation type="journal article" date="2019" name="Int. J. Syst. Evol. Microbiol.">
        <title>The Global Catalogue of Microorganisms (GCM) 10K type strain sequencing project: providing services to taxonomists for standard genome sequencing and annotation.</title>
        <authorList>
            <consortium name="The Broad Institute Genomics Platform"/>
            <consortium name="The Broad Institute Genome Sequencing Center for Infectious Disease"/>
            <person name="Wu L."/>
            <person name="Ma J."/>
        </authorList>
    </citation>
    <scope>NUCLEOTIDE SEQUENCE [LARGE SCALE GENOMIC DNA]</scope>
    <source>
        <strain evidence="7">2902at01</strain>
    </source>
</reference>
<comment type="caution">
    <text evidence="6">The sequence shown here is derived from an EMBL/GenBank/DDBJ whole genome shotgun (WGS) entry which is preliminary data.</text>
</comment>
<proteinExistence type="inferred from homology"/>
<dbReference type="SUPFAM" id="SSF54001">
    <property type="entry name" value="Cysteine proteinases"/>
    <property type="match status" value="1"/>
</dbReference>
<evidence type="ECO:0000256" key="1">
    <source>
        <dbReference type="ARBA" id="ARBA00007074"/>
    </source>
</evidence>
<name>A0ABV8KTG2_9ACTN</name>
<dbReference type="InterPro" id="IPR038765">
    <property type="entry name" value="Papain-like_cys_pep_sf"/>
</dbReference>
<evidence type="ECO:0000256" key="2">
    <source>
        <dbReference type="ARBA" id="ARBA00022670"/>
    </source>
</evidence>
<dbReference type="PANTHER" id="PTHR47053:SF1">
    <property type="entry name" value="MUREIN DD-ENDOPEPTIDASE MEPH-RELATED"/>
    <property type="match status" value="1"/>
</dbReference>
<evidence type="ECO:0000259" key="5">
    <source>
        <dbReference type="PROSITE" id="PS51935"/>
    </source>
</evidence>
<dbReference type="EMBL" id="JBHSBN010000023">
    <property type="protein sequence ID" value="MFC4109344.1"/>
    <property type="molecule type" value="Genomic_DNA"/>
</dbReference>
<dbReference type="PROSITE" id="PS51935">
    <property type="entry name" value="NLPC_P60"/>
    <property type="match status" value="1"/>
</dbReference>
<dbReference type="InterPro" id="IPR000064">
    <property type="entry name" value="NLP_P60_dom"/>
</dbReference>
<protein>
    <submittedName>
        <fullName evidence="6">NlpC/P60 family protein</fullName>
    </submittedName>
</protein>
<sequence length="304" mass="32539">MTIQTDQQAVVRVAVATLWADPDAVRPIDAPALAPGTDLAAWVAGMTGDQQLGDCVLSQLLLGERVHVDRIRDGWARVVAVEQPAARLDARGYPGWVPVDQLAPAEPPSSDEPFVVDAETTTLHAAPGGEPVLRGVVLGTRLTPAGPAHGGWRPVLTPGRADPLWIRDTDLAPAPTGTPAAVDMLAVASRLRDVVYVWGGVSSYGIDCSGLVHLAWRRLGVRLPRDASDQADATTPVPFGDERPGDLYFFARDGRPIHHIGIVTAAPDPDGTRRMLHACYNHRRVVEEPMPPDRTATLVAAHRV</sequence>
<feature type="domain" description="NlpC/P60" evidence="5">
    <location>
        <begin position="177"/>
        <end position="304"/>
    </location>
</feature>